<name>E3MRS8_CAERE</name>
<accession>E3MRS8</accession>
<dbReference type="InParanoid" id="E3MRS8"/>
<protein>
    <submittedName>
        <fullName evidence="2">Uncharacterized protein</fullName>
    </submittedName>
</protein>
<feature type="coiled-coil region" evidence="1">
    <location>
        <begin position="130"/>
        <end position="165"/>
    </location>
</feature>
<evidence type="ECO:0000313" key="3">
    <source>
        <dbReference type="Proteomes" id="UP000008281"/>
    </source>
</evidence>
<organism evidence="3">
    <name type="scientific">Caenorhabditis remanei</name>
    <name type="common">Caenorhabditis vulgaris</name>
    <dbReference type="NCBI Taxonomy" id="31234"/>
    <lineage>
        <taxon>Eukaryota</taxon>
        <taxon>Metazoa</taxon>
        <taxon>Ecdysozoa</taxon>
        <taxon>Nematoda</taxon>
        <taxon>Chromadorea</taxon>
        <taxon>Rhabditida</taxon>
        <taxon>Rhabditina</taxon>
        <taxon>Rhabditomorpha</taxon>
        <taxon>Rhabditoidea</taxon>
        <taxon>Rhabditidae</taxon>
        <taxon>Peloderinae</taxon>
        <taxon>Caenorhabditis</taxon>
    </lineage>
</organism>
<dbReference type="HOGENOM" id="CLU_1236027_0_0_1"/>
<dbReference type="EMBL" id="DS268470">
    <property type="protein sequence ID" value="EFP08067.1"/>
    <property type="molecule type" value="Genomic_DNA"/>
</dbReference>
<sequence>MVPDFDSITGESYHQLFTKDSILCRDVDEMTENKLLSKQDLNENVENFGAGDILLDHAVFISDLMIKRIVSLQVAAKHEKDKNNRSENFMATVGLFKKGLIAFERQQESLRRHLARIIYSNTEEGAAYFKEKAREEMAEVIRERVEEYRRKEAELEAQAKEKVGSKNGVTKLEVIEEEVKEN</sequence>
<evidence type="ECO:0000256" key="1">
    <source>
        <dbReference type="SAM" id="Coils"/>
    </source>
</evidence>
<keyword evidence="3" id="KW-1185">Reference proteome</keyword>
<keyword evidence="1" id="KW-0175">Coiled coil</keyword>
<reference evidence="2" key="1">
    <citation type="submission" date="2007-07" db="EMBL/GenBank/DDBJ databases">
        <title>PCAP assembly of the Caenorhabditis remanei genome.</title>
        <authorList>
            <consortium name="The Caenorhabditis remanei Sequencing Consortium"/>
            <person name="Wilson R.K."/>
        </authorList>
    </citation>
    <scope>NUCLEOTIDE SEQUENCE [LARGE SCALE GENOMIC DNA]</scope>
    <source>
        <strain evidence="2">PB4641</strain>
    </source>
</reference>
<dbReference type="Proteomes" id="UP000008281">
    <property type="component" value="Unassembled WGS sequence"/>
</dbReference>
<dbReference type="OMA" id="HAIFISD"/>
<dbReference type="OrthoDB" id="5859267at2759"/>
<proteinExistence type="predicted"/>
<gene>
    <name evidence="2" type="ORF">CRE_14797</name>
</gene>
<evidence type="ECO:0000313" key="2">
    <source>
        <dbReference type="EMBL" id="EFP08067.1"/>
    </source>
</evidence>
<dbReference type="AlphaFoldDB" id="E3MRS8"/>
<dbReference type="eggNOG" id="ENOG502THDT">
    <property type="taxonomic scope" value="Eukaryota"/>
</dbReference>